<keyword evidence="2" id="KW-0732">Signal</keyword>
<dbReference type="Proteomes" id="UP001172101">
    <property type="component" value="Unassembled WGS sequence"/>
</dbReference>
<accession>A0AA40BIC4</accession>
<evidence type="ECO:0000256" key="1">
    <source>
        <dbReference type="SAM" id="MobiDB-lite"/>
    </source>
</evidence>
<name>A0AA40BIC4_9PEZI</name>
<evidence type="ECO:0000256" key="2">
    <source>
        <dbReference type="SAM" id="SignalP"/>
    </source>
</evidence>
<organism evidence="3 4">
    <name type="scientific">Lasiosphaeria miniovina</name>
    <dbReference type="NCBI Taxonomy" id="1954250"/>
    <lineage>
        <taxon>Eukaryota</taxon>
        <taxon>Fungi</taxon>
        <taxon>Dikarya</taxon>
        <taxon>Ascomycota</taxon>
        <taxon>Pezizomycotina</taxon>
        <taxon>Sordariomycetes</taxon>
        <taxon>Sordariomycetidae</taxon>
        <taxon>Sordariales</taxon>
        <taxon>Lasiosphaeriaceae</taxon>
        <taxon>Lasiosphaeria</taxon>
    </lineage>
</organism>
<protein>
    <recommendedName>
        <fullName evidence="5">Secreted protein</fullName>
    </recommendedName>
</protein>
<dbReference type="RefSeq" id="XP_060303624.1">
    <property type="nucleotide sequence ID" value="XM_060441042.1"/>
</dbReference>
<dbReference type="AlphaFoldDB" id="A0AA40BIC4"/>
<feature type="chain" id="PRO_5041254451" description="Secreted protein" evidence="2">
    <location>
        <begin position="19"/>
        <end position="157"/>
    </location>
</feature>
<reference evidence="3" key="1">
    <citation type="submission" date="2023-06" db="EMBL/GenBank/DDBJ databases">
        <title>Genome-scale phylogeny and comparative genomics of the fungal order Sordariales.</title>
        <authorList>
            <consortium name="Lawrence Berkeley National Laboratory"/>
            <person name="Hensen N."/>
            <person name="Bonometti L."/>
            <person name="Westerberg I."/>
            <person name="Brannstrom I.O."/>
            <person name="Guillou S."/>
            <person name="Cros-Aarteil S."/>
            <person name="Calhoun S."/>
            <person name="Haridas S."/>
            <person name="Kuo A."/>
            <person name="Mondo S."/>
            <person name="Pangilinan J."/>
            <person name="Riley R."/>
            <person name="LaButti K."/>
            <person name="Andreopoulos B."/>
            <person name="Lipzen A."/>
            <person name="Chen C."/>
            <person name="Yanf M."/>
            <person name="Daum C."/>
            <person name="Ng V."/>
            <person name="Clum A."/>
            <person name="Steindorff A."/>
            <person name="Ohm R."/>
            <person name="Martin F."/>
            <person name="Silar P."/>
            <person name="Natvig D."/>
            <person name="Lalanne C."/>
            <person name="Gautier V."/>
            <person name="Ament-velasquez S.L."/>
            <person name="Kruys A."/>
            <person name="Hutchinson M.I."/>
            <person name="Powell A.J."/>
            <person name="Barry K."/>
            <person name="Miller A.N."/>
            <person name="Grigoriev I.V."/>
            <person name="Debuchy R."/>
            <person name="Gladieux P."/>
            <person name="Thoren M.H."/>
            <person name="Johannesson H."/>
        </authorList>
    </citation>
    <scope>NUCLEOTIDE SEQUENCE</scope>
    <source>
        <strain evidence="3">SMH2392-1A</strain>
    </source>
</reference>
<feature type="region of interest" description="Disordered" evidence="1">
    <location>
        <begin position="116"/>
        <end position="157"/>
    </location>
</feature>
<proteinExistence type="predicted"/>
<gene>
    <name evidence="3" type="ORF">B0T26DRAFT_689559</name>
</gene>
<sequence>MISTWSMMLLLLPGPAFSSMGTRVTRTVIRGNGCRSSVHVSCGSASVRSYCDGRFRIGLCAWCHSISSMNESLSPPPDRLSPVLLTSRSMDGISDTATGPNSPLLPSTWDKRGALRAKASEKARSDLDLVTPKRMTNTRPATLRPSLRTQPGKACTR</sequence>
<evidence type="ECO:0000313" key="3">
    <source>
        <dbReference type="EMBL" id="KAK0734747.1"/>
    </source>
</evidence>
<dbReference type="EMBL" id="JAUIRO010000001">
    <property type="protein sequence ID" value="KAK0734747.1"/>
    <property type="molecule type" value="Genomic_DNA"/>
</dbReference>
<evidence type="ECO:0008006" key="5">
    <source>
        <dbReference type="Google" id="ProtNLM"/>
    </source>
</evidence>
<feature type="signal peptide" evidence="2">
    <location>
        <begin position="1"/>
        <end position="18"/>
    </location>
</feature>
<feature type="compositionally biased region" description="Basic and acidic residues" evidence="1">
    <location>
        <begin position="116"/>
        <end position="127"/>
    </location>
</feature>
<comment type="caution">
    <text evidence="3">The sequence shown here is derived from an EMBL/GenBank/DDBJ whole genome shotgun (WGS) entry which is preliminary data.</text>
</comment>
<keyword evidence="4" id="KW-1185">Reference proteome</keyword>
<evidence type="ECO:0000313" key="4">
    <source>
        <dbReference type="Proteomes" id="UP001172101"/>
    </source>
</evidence>
<dbReference type="GeneID" id="85324312"/>